<dbReference type="InterPro" id="IPR029071">
    <property type="entry name" value="Ubiquitin-like_domsf"/>
</dbReference>
<feature type="domain" description="Ubiquitin-like" evidence="1">
    <location>
        <begin position="86"/>
        <end position="161"/>
    </location>
</feature>
<dbReference type="PANTHER" id="PTHR10621:SF0">
    <property type="entry name" value="UV EXCISION REPAIR PROTEIN RAD23"/>
    <property type="match status" value="1"/>
</dbReference>
<dbReference type="STRING" id="31234.E3MF34"/>
<dbReference type="PRINTS" id="PR00348">
    <property type="entry name" value="UBIQUITIN"/>
</dbReference>
<dbReference type="EMBL" id="DS268440">
    <property type="protein sequence ID" value="EFP00723.1"/>
    <property type="molecule type" value="Genomic_DNA"/>
</dbReference>
<evidence type="ECO:0000313" key="2">
    <source>
        <dbReference type="EMBL" id="EFP00723.1"/>
    </source>
</evidence>
<dbReference type="CDD" id="cd17039">
    <property type="entry name" value="Ubl_ubiquitin_like"/>
    <property type="match status" value="1"/>
</dbReference>
<dbReference type="SUPFAM" id="SSF54236">
    <property type="entry name" value="Ubiquitin-like"/>
    <property type="match status" value="2"/>
</dbReference>
<proteinExistence type="predicted"/>
<dbReference type="AlphaFoldDB" id="E3MF34"/>
<dbReference type="GO" id="GO:0005654">
    <property type="term" value="C:nucleoplasm"/>
    <property type="evidence" value="ECO:0007669"/>
    <property type="project" value="TreeGrafter"/>
</dbReference>
<dbReference type="Gene3D" id="3.10.20.90">
    <property type="entry name" value="Phosphatidylinositol 3-kinase Catalytic Subunit, Chain A, domain 1"/>
    <property type="match status" value="2"/>
</dbReference>
<dbReference type="GO" id="GO:0043161">
    <property type="term" value="P:proteasome-mediated ubiquitin-dependent protein catabolic process"/>
    <property type="evidence" value="ECO:0007669"/>
    <property type="project" value="TreeGrafter"/>
</dbReference>
<dbReference type="InParanoid" id="E3MF34"/>
<dbReference type="PROSITE" id="PS50053">
    <property type="entry name" value="UBIQUITIN_2"/>
    <property type="match status" value="2"/>
</dbReference>
<dbReference type="OrthoDB" id="417450at2759"/>
<organism evidence="3">
    <name type="scientific">Caenorhabditis remanei</name>
    <name type="common">Caenorhabditis vulgaris</name>
    <dbReference type="NCBI Taxonomy" id="31234"/>
    <lineage>
        <taxon>Eukaryota</taxon>
        <taxon>Metazoa</taxon>
        <taxon>Ecdysozoa</taxon>
        <taxon>Nematoda</taxon>
        <taxon>Chromadorea</taxon>
        <taxon>Rhabditida</taxon>
        <taxon>Rhabditina</taxon>
        <taxon>Rhabditomorpha</taxon>
        <taxon>Rhabditoidea</taxon>
        <taxon>Rhabditidae</taxon>
        <taxon>Peloderinae</taxon>
        <taxon>Caenorhabditis</taxon>
    </lineage>
</organism>
<dbReference type="OMA" id="TIHMAER"/>
<evidence type="ECO:0000313" key="3">
    <source>
        <dbReference type="Proteomes" id="UP000008281"/>
    </source>
</evidence>
<dbReference type="eggNOG" id="KOG0001">
    <property type="taxonomic scope" value="Eukaryota"/>
</dbReference>
<dbReference type="PANTHER" id="PTHR10621">
    <property type="entry name" value="UV EXCISION REPAIR PROTEIN RAD23"/>
    <property type="match status" value="1"/>
</dbReference>
<dbReference type="SMART" id="SM00213">
    <property type="entry name" value="UBQ"/>
    <property type="match status" value="2"/>
</dbReference>
<dbReference type="InterPro" id="IPR019956">
    <property type="entry name" value="Ubiquitin_dom"/>
</dbReference>
<dbReference type="GO" id="GO:0031593">
    <property type="term" value="F:polyubiquitin modification-dependent protein binding"/>
    <property type="evidence" value="ECO:0007669"/>
    <property type="project" value="TreeGrafter"/>
</dbReference>
<dbReference type="HOGENOM" id="CLU_1564350_0_0_1"/>
<dbReference type="GO" id="GO:0005829">
    <property type="term" value="C:cytosol"/>
    <property type="evidence" value="ECO:0007669"/>
    <property type="project" value="TreeGrafter"/>
</dbReference>
<dbReference type="InterPro" id="IPR000626">
    <property type="entry name" value="Ubiquitin-like_dom"/>
</dbReference>
<keyword evidence="3" id="KW-1185">Reference proteome</keyword>
<evidence type="ECO:0000259" key="1">
    <source>
        <dbReference type="PROSITE" id="PS50053"/>
    </source>
</evidence>
<dbReference type="Proteomes" id="UP000008281">
    <property type="component" value="Unassembled WGS sequence"/>
</dbReference>
<dbReference type="GO" id="GO:0043130">
    <property type="term" value="F:ubiquitin binding"/>
    <property type="evidence" value="ECO:0007669"/>
    <property type="project" value="TreeGrafter"/>
</dbReference>
<dbReference type="Pfam" id="PF00240">
    <property type="entry name" value="ubiquitin"/>
    <property type="match status" value="2"/>
</dbReference>
<reference evidence="2" key="1">
    <citation type="submission" date="2007-07" db="EMBL/GenBank/DDBJ databases">
        <title>PCAP assembly of the Caenorhabditis remanei genome.</title>
        <authorList>
            <consortium name="The Caenorhabditis remanei Sequencing Consortium"/>
            <person name="Wilson R.K."/>
        </authorList>
    </citation>
    <scope>NUCLEOTIDE SEQUENCE [LARGE SCALE GENOMIC DNA]</scope>
    <source>
        <strain evidence="2">PB4641</strain>
    </source>
</reference>
<feature type="domain" description="Ubiquitin-like" evidence="1">
    <location>
        <begin position="1"/>
        <end position="76"/>
    </location>
</feature>
<protein>
    <recommendedName>
        <fullName evidence="1">Ubiquitin-like domain-containing protein</fullName>
    </recommendedName>
</protein>
<accession>E3MF34</accession>
<sequence length="171" mass="19196">MLIKVQPLSGKILEINVYPEDKVYTIKEKVEQARGISAEQLNLIFRNQKMVGNKTISEFKVSDGVTVYMTIKLGGPGYRIVKATGMHINVNLLDGRNFEIKVKPSDTVLHVKRKIHEARGFHIYQQILLFRRQGMADEQTVSDVGITEGGVVHMLLNMPGYGHSTRFVSAA</sequence>
<gene>
    <name evidence="2" type="ORF">CRE_21168</name>
</gene>
<name>E3MF34_CAERE</name>
<dbReference type="GO" id="GO:0070628">
    <property type="term" value="F:proteasome binding"/>
    <property type="evidence" value="ECO:0007669"/>
    <property type="project" value="TreeGrafter"/>
</dbReference>